<gene>
    <name evidence="1" type="ORF">HNR00_002919</name>
</gene>
<protein>
    <submittedName>
        <fullName evidence="1">Uncharacterized protein</fullName>
    </submittedName>
</protein>
<keyword evidence="2" id="KW-1185">Reference proteome</keyword>
<dbReference type="EMBL" id="JACHOP010000011">
    <property type="protein sequence ID" value="MBB5758201.1"/>
    <property type="molecule type" value="Genomic_DNA"/>
</dbReference>
<comment type="caution">
    <text evidence="1">The sequence shown here is derived from an EMBL/GenBank/DDBJ whole genome shotgun (WGS) entry which is preliminary data.</text>
</comment>
<organism evidence="1 2">
    <name type="scientific">Methylorubrum rhodinum</name>
    <dbReference type="NCBI Taxonomy" id="29428"/>
    <lineage>
        <taxon>Bacteria</taxon>
        <taxon>Pseudomonadati</taxon>
        <taxon>Pseudomonadota</taxon>
        <taxon>Alphaproteobacteria</taxon>
        <taxon>Hyphomicrobiales</taxon>
        <taxon>Methylobacteriaceae</taxon>
        <taxon>Methylorubrum</taxon>
    </lineage>
</organism>
<name>A0A840ZMP9_9HYPH</name>
<accession>A0A840ZMP9</accession>
<sequence length="29" mass="3092">MMRRPTRGVGGPAAAVWPTPMVQIPTLSL</sequence>
<evidence type="ECO:0000313" key="1">
    <source>
        <dbReference type="EMBL" id="MBB5758201.1"/>
    </source>
</evidence>
<reference evidence="1 2" key="1">
    <citation type="submission" date="2020-08" db="EMBL/GenBank/DDBJ databases">
        <title>Genomic Encyclopedia of Type Strains, Phase IV (KMG-IV): sequencing the most valuable type-strain genomes for metagenomic binning, comparative biology and taxonomic classification.</title>
        <authorList>
            <person name="Goeker M."/>
        </authorList>
    </citation>
    <scope>NUCLEOTIDE SEQUENCE [LARGE SCALE GENOMIC DNA]</scope>
    <source>
        <strain evidence="1 2">DSM 2163</strain>
    </source>
</reference>
<dbReference type="AlphaFoldDB" id="A0A840ZMP9"/>
<evidence type="ECO:0000313" key="2">
    <source>
        <dbReference type="Proteomes" id="UP000583454"/>
    </source>
</evidence>
<dbReference type="Proteomes" id="UP000583454">
    <property type="component" value="Unassembled WGS sequence"/>
</dbReference>
<proteinExistence type="predicted"/>